<protein>
    <submittedName>
        <fullName evidence="3">HIT family protein</fullName>
    </submittedName>
</protein>
<evidence type="ECO:0000313" key="4">
    <source>
        <dbReference type="Proteomes" id="UP000215509"/>
    </source>
</evidence>
<gene>
    <name evidence="3" type="ORF">CF651_18290</name>
</gene>
<evidence type="ECO:0000259" key="2">
    <source>
        <dbReference type="PROSITE" id="PS51084"/>
    </source>
</evidence>
<name>A0A229UMY8_9BACL</name>
<dbReference type="EMBL" id="NMQW01000025">
    <property type="protein sequence ID" value="OXM84857.1"/>
    <property type="molecule type" value="Genomic_DNA"/>
</dbReference>
<evidence type="ECO:0000256" key="1">
    <source>
        <dbReference type="PROSITE-ProRule" id="PRU00464"/>
    </source>
</evidence>
<feature type="domain" description="HIT" evidence="2">
    <location>
        <begin position="6"/>
        <end position="109"/>
    </location>
</feature>
<dbReference type="GO" id="GO:0003824">
    <property type="term" value="F:catalytic activity"/>
    <property type="evidence" value="ECO:0007669"/>
    <property type="project" value="InterPro"/>
</dbReference>
<dbReference type="InterPro" id="IPR036265">
    <property type="entry name" value="HIT-like_sf"/>
</dbReference>
<organism evidence="3 4">
    <name type="scientific">Paenibacillus rigui</name>
    <dbReference type="NCBI Taxonomy" id="554312"/>
    <lineage>
        <taxon>Bacteria</taxon>
        <taxon>Bacillati</taxon>
        <taxon>Bacillota</taxon>
        <taxon>Bacilli</taxon>
        <taxon>Bacillales</taxon>
        <taxon>Paenibacillaceae</taxon>
        <taxon>Paenibacillus</taxon>
    </lineage>
</organism>
<dbReference type="OrthoDB" id="9784774at2"/>
<dbReference type="InterPro" id="IPR011146">
    <property type="entry name" value="HIT-like"/>
</dbReference>
<keyword evidence="4" id="KW-1185">Reference proteome</keyword>
<dbReference type="AlphaFoldDB" id="A0A229UMY8"/>
<dbReference type="Gene3D" id="3.30.428.10">
    <property type="entry name" value="HIT-like"/>
    <property type="match status" value="1"/>
</dbReference>
<dbReference type="Pfam" id="PF01230">
    <property type="entry name" value="HIT"/>
    <property type="match status" value="1"/>
</dbReference>
<dbReference type="Proteomes" id="UP000215509">
    <property type="component" value="Unassembled WGS sequence"/>
</dbReference>
<comment type="caution">
    <text evidence="3">The sequence shown here is derived from an EMBL/GenBank/DDBJ whole genome shotgun (WGS) entry which is preliminary data.</text>
</comment>
<proteinExistence type="predicted"/>
<evidence type="ECO:0000313" key="3">
    <source>
        <dbReference type="EMBL" id="OXM84857.1"/>
    </source>
</evidence>
<dbReference type="PROSITE" id="PS51084">
    <property type="entry name" value="HIT_2"/>
    <property type="match status" value="1"/>
</dbReference>
<dbReference type="RefSeq" id="WP_094016305.1">
    <property type="nucleotide sequence ID" value="NZ_NMQW01000025.1"/>
</dbReference>
<sequence length="141" mass="16228">MTQACIYCAQDERIDKLMIEICKLRVSTVYLFREQTYPGRCIVALNEHAREFFHLPQDTQDAFMRDVAQTASAIERAFGPDKINYGAFGDTMPHLHFHVVPKYEGGHAWGKMFEMNPADNLQLSDEVYKERIAAILEQLQA</sequence>
<accession>A0A229UMY8</accession>
<dbReference type="SUPFAM" id="SSF54197">
    <property type="entry name" value="HIT-like"/>
    <property type="match status" value="1"/>
</dbReference>
<feature type="short sequence motif" description="Histidine triad motif" evidence="1">
    <location>
        <begin position="94"/>
        <end position="98"/>
    </location>
</feature>
<reference evidence="3 4" key="1">
    <citation type="submission" date="2017-07" db="EMBL/GenBank/DDBJ databases">
        <title>Genome sequencing and assembly of Paenibacillus rigui.</title>
        <authorList>
            <person name="Mayilraj S."/>
        </authorList>
    </citation>
    <scope>NUCLEOTIDE SEQUENCE [LARGE SCALE GENOMIC DNA]</scope>
    <source>
        <strain evidence="3 4">JCM 16352</strain>
    </source>
</reference>